<evidence type="ECO:0000313" key="2">
    <source>
        <dbReference type="Proteomes" id="UP000325617"/>
    </source>
</evidence>
<proteinExistence type="predicted"/>
<dbReference type="Proteomes" id="UP000325617">
    <property type="component" value="Genome"/>
</dbReference>
<sequence>MGGFGLMNVEIMVAMRRARRLGMNPWKTPPAKPKGSK</sequence>
<protein>
    <submittedName>
        <fullName evidence="1">Uncharacterized protein</fullName>
    </submittedName>
</protein>
<name>A0A5J6TGF6_BPMD2</name>
<reference evidence="1 2" key="1">
    <citation type="submission" date="2019-07" db="EMBL/GenBank/DDBJ databases">
        <authorList>
            <person name="Huang-Queiroz A."/>
            <person name="Cameron N."/>
            <person name="Achayaraj G."/>
            <person name="Adepoju O.W."/>
            <person name="Ahsan E."/>
            <person name="Andoh P.A."/>
            <person name="Avalos H.F."/>
            <person name="Challa S."/>
            <person name="Douglas K.C."/>
            <person name="Foster M.P."/>
            <person name="Guardado-Cruz I.V."/>
            <person name="Harris N.A."/>
            <person name="Hess T.M."/>
            <person name="Hughes J.R."/>
            <person name="James T.J."/>
            <person name="Jimenez S.V."/>
            <person name="Munjwani D.P."/>
            <person name="Nafziger E.H."/>
            <person name="Olowe B.N."/>
            <person name="Owusu H.S."/>
            <person name="Pai V.S."/>
            <person name="Paudel S."/>
            <person name="Sanchez-Lopez J.S."/>
            <person name="Smith R.Q."/>
            <person name="Sossah S.M."/>
            <person name="Vo A.T."/>
            <person name="Bonilla Y.A."/>
            <person name="Do E.N."/>
            <person name="Liu A."/>
            <person name="Okonkwo C."/>
            <person name="Forsyth M.H."/>
            <person name="Saha M.S."/>
            <person name="Warner M.H."/>
            <person name="Garlena R.A."/>
            <person name="Russell D.A."/>
            <person name="Pope W.H."/>
            <person name="Jacobs-Sera D."/>
            <person name="Hatfull G.F."/>
        </authorList>
    </citation>
    <scope>NUCLEOTIDE SEQUENCE [LARGE SCALE GENOMIC DNA]</scope>
</reference>
<evidence type="ECO:0000313" key="1">
    <source>
        <dbReference type="EMBL" id="QFG08839.1"/>
    </source>
</evidence>
<dbReference type="EMBL" id="MN234169">
    <property type="protein sequence ID" value="QFG08839.1"/>
    <property type="molecule type" value="Genomic_DNA"/>
</dbReference>
<gene>
    <name evidence="1" type="primary">81</name>
    <name evidence="1" type="ORF">SEA_NAJI_81</name>
</gene>
<organism evidence="1 2">
    <name type="scientific">Mycobacterium phage Naji</name>
    <dbReference type="NCBI Taxonomy" id="2599872"/>
    <lineage>
        <taxon>Viruses</taxon>
        <taxon>Duplodnaviria</taxon>
        <taxon>Heunggongvirae</taxon>
        <taxon>Uroviricota</taxon>
        <taxon>Caudoviricetes</taxon>
        <taxon>Fromanvirus</taxon>
        <taxon>Mycobacterium phage D29</taxon>
    </lineage>
</organism>
<accession>A0A5J6TGF6</accession>